<dbReference type="InterPro" id="IPR004827">
    <property type="entry name" value="bZIP"/>
</dbReference>
<dbReference type="CDD" id="cd14688">
    <property type="entry name" value="bZIP_YAP"/>
    <property type="match status" value="1"/>
</dbReference>
<organism evidence="3 4">
    <name type="scientific">Hyaloscypha hepaticicola</name>
    <dbReference type="NCBI Taxonomy" id="2082293"/>
    <lineage>
        <taxon>Eukaryota</taxon>
        <taxon>Fungi</taxon>
        <taxon>Dikarya</taxon>
        <taxon>Ascomycota</taxon>
        <taxon>Pezizomycotina</taxon>
        <taxon>Leotiomycetes</taxon>
        <taxon>Helotiales</taxon>
        <taxon>Hyaloscyphaceae</taxon>
        <taxon>Hyaloscypha</taxon>
    </lineage>
</organism>
<feature type="region of interest" description="Disordered" evidence="1">
    <location>
        <begin position="1"/>
        <end position="43"/>
    </location>
</feature>
<dbReference type="SUPFAM" id="SSF57959">
    <property type="entry name" value="Leucine zipper domain"/>
    <property type="match status" value="1"/>
</dbReference>
<sequence>MISRAPSLSQSTILNMPAEDAPKKQISERRRMQNKQAQKKYRERQKNNLKNLQDLALASHNFATGHENWAGRPVEAGIGFGNDSSLDPQEPSVVPSELLAISELDSLDRPSATAGNPPSSCLGIVQQSQSLPFPELPLTPKSSYKQAVIGQILDQEGARLDEKTRIQILEGKVTLQSILQAGLRALSLEGPATGPATIAYSSYREDGEDLACNDATLRTDKILVLQNAYSQHAPSIPDVHTNHIRMKPLLYVAACIANASTLGLSLTPETCEELESPFFCGSISESAAKVACLNDFSALSPDLRPSATQLVHRHHPYIDVLPFPTLRERIIKLAYVEEEPMIDEDELCQDLNNGLVCWGSVLDGRNSAIGSGVPWDVRSWEAQPWFLKKWWIVIGGAEGEIYKQTQWWRQIRGERSC</sequence>
<dbReference type="OrthoDB" id="5973539at2759"/>
<dbReference type="InterPro" id="IPR046347">
    <property type="entry name" value="bZIP_sf"/>
</dbReference>
<evidence type="ECO:0000313" key="3">
    <source>
        <dbReference type="EMBL" id="PMD22353.1"/>
    </source>
</evidence>
<gene>
    <name evidence="3" type="ORF">NA56DRAFT_598704</name>
</gene>
<dbReference type="GO" id="GO:0003700">
    <property type="term" value="F:DNA-binding transcription factor activity"/>
    <property type="evidence" value="ECO:0007669"/>
    <property type="project" value="InterPro"/>
</dbReference>
<keyword evidence="4" id="KW-1185">Reference proteome</keyword>
<evidence type="ECO:0000313" key="4">
    <source>
        <dbReference type="Proteomes" id="UP000235672"/>
    </source>
</evidence>
<evidence type="ECO:0000256" key="1">
    <source>
        <dbReference type="SAM" id="MobiDB-lite"/>
    </source>
</evidence>
<name>A0A2J6Q7W0_9HELO</name>
<evidence type="ECO:0000259" key="2">
    <source>
        <dbReference type="PROSITE" id="PS00036"/>
    </source>
</evidence>
<dbReference type="InterPro" id="IPR021833">
    <property type="entry name" value="DUF3425"/>
</dbReference>
<feature type="compositionally biased region" description="Polar residues" evidence="1">
    <location>
        <begin position="1"/>
        <end position="14"/>
    </location>
</feature>
<dbReference type="AlphaFoldDB" id="A0A2J6Q7W0"/>
<dbReference type="Proteomes" id="UP000235672">
    <property type="component" value="Unassembled WGS sequence"/>
</dbReference>
<accession>A0A2J6Q7W0</accession>
<dbReference type="PANTHER" id="PTHR38116">
    <property type="entry name" value="CHROMOSOME 7, WHOLE GENOME SHOTGUN SEQUENCE"/>
    <property type="match status" value="1"/>
</dbReference>
<dbReference type="PROSITE" id="PS00036">
    <property type="entry name" value="BZIP_BASIC"/>
    <property type="match status" value="1"/>
</dbReference>
<proteinExistence type="predicted"/>
<feature type="compositionally biased region" description="Basic and acidic residues" evidence="1">
    <location>
        <begin position="20"/>
        <end position="31"/>
    </location>
</feature>
<dbReference type="EMBL" id="KZ613478">
    <property type="protein sequence ID" value="PMD22353.1"/>
    <property type="molecule type" value="Genomic_DNA"/>
</dbReference>
<dbReference type="Pfam" id="PF11905">
    <property type="entry name" value="DUF3425"/>
    <property type="match status" value="1"/>
</dbReference>
<reference evidence="3 4" key="1">
    <citation type="submission" date="2016-05" db="EMBL/GenBank/DDBJ databases">
        <title>A degradative enzymes factory behind the ericoid mycorrhizal symbiosis.</title>
        <authorList>
            <consortium name="DOE Joint Genome Institute"/>
            <person name="Martino E."/>
            <person name="Morin E."/>
            <person name="Grelet G."/>
            <person name="Kuo A."/>
            <person name="Kohler A."/>
            <person name="Daghino S."/>
            <person name="Barry K."/>
            <person name="Choi C."/>
            <person name="Cichocki N."/>
            <person name="Clum A."/>
            <person name="Copeland A."/>
            <person name="Hainaut M."/>
            <person name="Haridas S."/>
            <person name="Labutti K."/>
            <person name="Lindquist E."/>
            <person name="Lipzen A."/>
            <person name="Khouja H.-R."/>
            <person name="Murat C."/>
            <person name="Ohm R."/>
            <person name="Olson A."/>
            <person name="Spatafora J."/>
            <person name="Veneault-Fourrey C."/>
            <person name="Henrissat B."/>
            <person name="Grigoriev I."/>
            <person name="Martin F."/>
            <person name="Perotto S."/>
        </authorList>
    </citation>
    <scope>NUCLEOTIDE SEQUENCE [LARGE SCALE GENOMIC DNA]</scope>
    <source>
        <strain evidence="3 4">UAMH 7357</strain>
    </source>
</reference>
<feature type="domain" description="BZIP" evidence="2">
    <location>
        <begin position="29"/>
        <end position="44"/>
    </location>
</feature>
<dbReference type="PANTHER" id="PTHR38116:SF5">
    <property type="entry name" value="BZIP DOMAIN-CONTAINING PROTEIN"/>
    <property type="match status" value="1"/>
</dbReference>
<dbReference type="STRING" id="1745343.A0A2J6Q7W0"/>
<protein>
    <recommendedName>
        <fullName evidence="2">BZIP domain-containing protein</fullName>
    </recommendedName>
</protein>